<sequence length="43" mass="4350">ISTSSSADAVSEKQQFAIAGISEKISHPSESNGVPSKGPLAVH</sequence>
<reference evidence="2 3" key="1">
    <citation type="journal article" date="2018" name="Front. Plant Sci.">
        <title>Red Clover (Trifolium pratense) and Zigzag Clover (T. medium) - A Picture of Genomic Similarities and Differences.</title>
        <authorList>
            <person name="Dluhosova J."/>
            <person name="Istvanek J."/>
            <person name="Nedelnik J."/>
            <person name="Repkova J."/>
        </authorList>
    </citation>
    <scope>NUCLEOTIDE SEQUENCE [LARGE SCALE GENOMIC DNA]</scope>
    <source>
        <strain evidence="3">cv. 10/8</strain>
        <tissue evidence="2">Leaf</tissue>
    </source>
</reference>
<name>A0A392W1H9_9FABA</name>
<evidence type="ECO:0000256" key="1">
    <source>
        <dbReference type="SAM" id="MobiDB-lite"/>
    </source>
</evidence>
<feature type="region of interest" description="Disordered" evidence="1">
    <location>
        <begin position="21"/>
        <end position="43"/>
    </location>
</feature>
<accession>A0A392W1H9</accession>
<dbReference type="Proteomes" id="UP000265520">
    <property type="component" value="Unassembled WGS sequence"/>
</dbReference>
<evidence type="ECO:0000313" key="3">
    <source>
        <dbReference type="Proteomes" id="UP000265520"/>
    </source>
</evidence>
<keyword evidence="3" id="KW-1185">Reference proteome</keyword>
<dbReference type="EMBL" id="LXQA011332528">
    <property type="protein sequence ID" value="MCI93573.1"/>
    <property type="molecule type" value="Genomic_DNA"/>
</dbReference>
<keyword evidence="2" id="KW-0808">Transferase</keyword>
<evidence type="ECO:0000313" key="2">
    <source>
        <dbReference type="EMBL" id="MCI93573.1"/>
    </source>
</evidence>
<protein>
    <submittedName>
        <fullName evidence="2">4-alpha-glucanotransferase</fullName>
    </submittedName>
</protein>
<proteinExistence type="predicted"/>
<dbReference type="GO" id="GO:0016740">
    <property type="term" value="F:transferase activity"/>
    <property type="evidence" value="ECO:0007669"/>
    <property type="project" value="UniProtKB-KW"/>
</dbReference>
<feature type="non-terminal residue" evidence="2">
    <location>
        <position position="1"/>
    </location>
</feature>
<comment type="caution">
    <text evidence="2">The sequence shown here is derived from an EMBL/GenBank/DDBJ whole genome shotgun (WGS) entry which is preliminary data.</text>
</comment>
<dbReference type="AlphaFoldDB" id="A0A392W1H9"/>
<organism evidence="2 3">
    <name type="scientific">Trifolium medium</name>
    <dbReference type="NCBI Taxonomy" id="97028"/>
    <lineage>
        <taxon>Eukaryota</taxon>
        <taxon>Viridiplantae</taxon>
        <taxon>Streptophyta</taxon>
        <taxon>Embryophyta</taxon>
        <taxon>Tracheophyta</taxon>
        <taxon>Spermatophyta</taxon>
        <taxon>Magnoliopsida</taxon>
        <taxon>eudicotyledons</taxon>
        <taxon>Gunneridae</taxon>
        <taxon>Pentapetalae</taxon>
        <taxon>rosids</taxon>
        <taxon>fabids</taxon>
        <taxon>Fabales</taxon>
        <taxon>Fabaceae</taxon>
        <taxon>Papilionoideae</taxon>
        <taxon>50 kb inversion clade</taxon>
        <taxon>NPAAA clade</taxon>
        <taxon>Hologalegina</taxon>
        <taxon>IRL clade</taxon>
        <taxon>Trifolieae</taxon>
        <taxon>Trifolium</taxon>
    </lineage>
</organism>